<dbReference type="UniPathway" id="UPA00070">
    <property type="reaction ID" value="UER00119"/>
</dbReference>
<evidence type="ECO:0000256" key="6">
    <source>
        <dbReference type="HAMAP-Rule" id="MF_01208"/>
    </source>
</evidence>
<dbReference type="EC" id="2.4.2.10" evidence="2 6"/>
<evidence type="ECO:0000313" key="8">
    <source>
        <dbReference type="EMBL" id="PWI26838.1"/>
    </source>
</evidence>
<dbReference type="GO" id="GO:0019856">
    <property type="term" value="P:pyrimidine nucleobase biosynthetic process"/>
    <property type="evidence" value="ECO:0007669"/>
    <property type="project" value="TreeGrafter"/>
</dbReference>
<comment type="subunit">
    <text evidence="6">Homodimer.</text>
</comment>
<dbReference type="PANTHER" id="PTHR19278:SF9">
    <property type="entry name" value="URIDINE 5'-MONOPHOSPHATE SYNTHASE"/>
    <property type="match status" value="1"/>
</dbReference>
<feature type="binding site" evidence="6">
    <location>
        <position position="96"/>
    </location>
    <ligand>
        <name>5-phospho-alpha-D-ribose 1-diphosphate</name>
        <dbReference type="ChEBI" id="CHEBI:58017"/>
        <note>ligand shared between dimeric partners</note>
    </ligand>
</feature>
<comment type="pathway">
    <text evidence="1 6">Pyrimidine metabolism; UMP biosynthesis via de novo pathway; UMP from orotate: step 1/2.</text>
</comment>
<evidence type="ECO:0000259" key="7">
    <source>
        <dbReference type="Pfam" id="PF00156"/>
    </source>
</evidence>
<dbReference type="HAMAP" id="MF_01208">
    <property type="entry name" value="PyrE"/>
    <property type="match status" value="1"/>
</dbReference>
<dbReference type="EMBL" id="QFVR01000001">
    <property type="protein sequence ID" value="PWI26838.1"/>
    <property type="molecule type" value="Genomic_DNA"/>
</dbReference>
<dbReference type="GO" id="GO:0044205">
    <property type="term" value="P:'de novo' UMP biosynthetic process"/>
    <property type="evidence" value="ECO:0007669"/>
    <property type="project" value="UniProtKB-UniRule"/>
</dbReference>
<dbReference type="Proteomes" id="UP000245938">
    <property type="component" value="Unassembled WGS sequence"/>
</dbReference>
<dbReference type="SUPFAM" id="SSF53271">
    <property type="entry name" value="PRTase-like"/>
    <property type="match status" value="1"/>
</dbReference>
<organism evidence="8 9">
    <name type="scientific">Kurthia sibirica</name>
    <dbReference type="NCBI Taxonomy" id="202750"/>
    <lineage>
        <taxon>Bacteria</taxon>
        <taxon>Bacillati</taxon>
        <taxon>Bacillota</taxon>
        <taxon>Bacilli</taxon>
        <taxon>Bacillales</taxon>
        <taxon>Caryophanaceae</taxon>
        <taxon>Kurthia</taxon>
    </lineage>
</organism>
<dbReference type="NCBIfam" id="TIGR00336">
    <property type="entry name" value="pyrE"/>
    <property type="match status" value="1"/>
</dbReference>
<name>A0A2U3AQK8_9BACL</name>
<evidence type="ECO:0000313" key="9">
    <source>
        <dbReference type="Proteomes" id="UP000245938"/>
    </source>
</evidence>
<comment type="cofactor">
    <cofactor evidence="6">
        <name>Mg(2+)</name>
        <dbReference type="ChEBI" id="CHEBI:18420"/>
    </cofactor>
</comment>
<keyword evidence="9" id="KW-1185">Reference proteome</keyword>
<sequence>MAISHDVAKGMLEAGAVELRPNDLFTWASGIKSPIYCDTRLTISYPIVRKTIAKGLALLIQEKFPTCEVVAGTATAGIPHAAWVADLLEQPMVYVRSAPKGHGRGKQTEGKLTAGAKVVVIEDIVSTGGSSINAVEALTREGAEVLGVVSVYSYLLPAAIENFKKSGVPYYSLSDFEALVEAAEETGTISEKDIPGLLSWYDALKAGTLK</sequence>
<dbReference type="Pfam" id="PF00156">
    <property type="entry name" value="Pribosyltran"/>
    <property type="match status" value="1"/>
</dbReference>
<keyword evidence="5 6" id="KW-0665">Pyrimidine biosynthesis</keyword>
<comment type="caution">
    <text evidence="6">Lacks conserved residue(s) required for the propagation of feature annotation.</text>
</comment>
<proteinExistence type="inferred from homology"/>
<comment type="function">
    <text evidence="6">Catalyzes the transfer of a ribosyl phosphate group from 5-phosphoribose 1-diphosphate to orotate, leading to the formation of orotidine monophosphate (OMP).</text>
</comment>
<dbReference type="InterPro" id="IPR029057">
    <property type="entry name" value="PRTase-like"/>
</dbReference>
<dbReference type="PANTHER" id="PTHR19278">
    <property type="entry name" value="OROTATE PHOSPHORIBOSYLTRANSFERASE"/>
    <property type="match status" value="1"/>
</dbReference>
<evidence type="ECO:0000256" key="3">
    <source>
        <dbReference type="ARBA" id="ARBA00022676"/>
    </source>
</evidence>
<comment type="catalytic activity">
    <reaction evidence="6">
        <text>orotidine 5'-phosphate + diphosphate = orotate + 5-phospho-alpha-D-ribose 1-diphosphate</text>
        <dbReference type="Rhea" id="RHEA:10380"/>
        <dbReference type="ChEBI" id="CHEBI:30839"/>
        <dbReference type="ChEBI" id="CHEBI:33019"/>
        <dbReference type="ChEBI" id="CHEBI:57538"/>
        <dbReference type="ChEBI" id="CHEBI:58017"/>
        <dbReference type="EC" id="2.4.2.10"/>
    </reaction>
</comment>
<dbReference type="InterPro" id="IPR000836">
    <property type="entry name" value="PRTase_dom"/>
</dbReference>
<dbReference type="OrthoDB" id="9802134at2"/>
<feature type="binding site" description="in other chain" evidence="6">
    <location>
        <begin position="122"/>
        <end position="130"/>
    </location>
    <ligand>
        <name>5-phospho-alpha-D-ribose 1-diphosphate</name>
        <dbReference type="ChEBI" id="CHEBI:58017"/>
        <note>ligand shared between dimeric partners</note>
    </ligand>
</feature>
<comment type="caution">
    <text evidence="8">The sequence shown here is derived from an EMBL/GenBank/DDBJ whole genome shotgun (WGS) entry which is preliminary data.</text>
</comment>
<keyword evidence="3 6" id="KW-0328">Glycosyltransferase</keyword>
<dbReference type="InterPro" id="IPR004467">
    <property type="entry name" value="Or_phspho_trans_dom"/>
</dbReference>
<gene>
    <name evidence="6" type="primary">pyrE</name>
    <name evidence="8" type="ORF">DEX24_00635</name>
</gene>
<reference evidence="8 9" key="1">
    <citation type="submission" date="2018-05" db="EMBL/GenBank/DDBJ databases">
        <title>Kurthia sibirica genome sequence.</title>
        <authorList>
            <person name="Maclea K.S."/>
            <person name="Goen A.E."/>
        </authorList>
    </citation>
    <scope>NUCLEOTIDE SEQUENCE [LARGE SCALE GENOMIC DNA]</scope>
    <source>
        <strain evidence="8 9">ATCC 49154</strain>
    </source>
</reference>
<dbReference type="AlphaFoldDB" id="A0A2U3AQK8"/>
<feature type="binding site" evidence="6">
    <location>
        <position position="126"/>
    </location>
    <ligand>
        <name>orotate</name>
        <dbReference type="ChEBI" id="CHEBI:30839"/>
    </ligand>
</feature>
<feature type="binding site" evidence="6">
    <location>
        <position position="102"/>
    </location>
    <ligand>
        <name>5-phospho-alpha-D-ribose 1-diphosphate</name>
        <dbReference type="ChEBI" id="CHEBI:58017"/>
        <note>ligand shared between dimeric partners</note>
    </ligand>
</feature>
<protein>
    <recommendedName>
        <fullName evidence="2 6">Orotate phosphoribosyltransferase</fullName>
        <shortName evidence="6">OPRT</shortName>
        <shortName evidence="6">OPRTase</shortName>
        <ecNumber evidence="2 6">2.4.2.10</ecNumber>
    </recommendedName>
</protein>
<evidence type="ECO:0000256" key="2">
    <source>
        <dbReference type="ARBA" id="ARBA00011971"/>
    </source>
</evidence>
<accession>A0A2U3AQK8</accession>
<keyword evidence="6" id="KW-0460">Magnesium</keyword>
<dbReference type="InterPro" id="IPR023031">
    <property type="entry name" value="OPRT"/>
</dbReference>
<keyword evidence="4 6" id="KW-0808">Transferase</keyword>
<evidence type="ECO:0000256" key="5">
    <source>
        <dbReference type="ARBA" id="ARBA00022975"/>
    </source>
</evidence>
<evidence type="ECO:0000256" key="4">
    <source>
        <dbReference type="ARBA" id="ARBA00022679"/>
    </source>
</evidence>
<feature type="binding site" evidence="6">
    <location>
        <position position="100"/>
    </location>
    <ligand>
        <name>5-phospho-alpha-D-ribose 1-diphosphate</name>
        <dbReference type="ChEBI" id="CHEBI:58017"/>
        <note>ligand shared between dimeric partners</note>
    </ligand>
</feature>
<evidence type="ECO:0000256" key="1">
    <source>
        <dbReference type="ARBA" id="ARBA00004889"/>
    </source>
</evidence>
<dbReference type="RefSeq" id="WP_109304461.1">
    <property type="nucleotide sequence ID" value="NZ_BJUF01000001.1"/>
</dbReference>
<feature type="domain" description="Phosphoribosyltransferase" evidence="7">
    <location>
        <begin position="67"/>
        <end position="152"/>
    </location>
</feature>
<dbReference type="Gene3D" id="3.40.50.2020">
    <property type="match status" value="1"/>
</dbReference>
<dbReference type="GO" id="GO:0004588">
    <property type="term" value="F:orotate phosphoribosyltransferase activity"/>
    <property type="evidence" value="ECO:0007669"/>
    <property type="project" value="UniProtKB-UniRule"/>
</dbReference>
<dbReference type="GO" id="GO:0000287">
    <property type="term" value="F:magnesium ion binding"/>
    <property type="evidence" value="ECO:0007669"/>
    <property type="project" value="UniProtKB-UniRule"/>
</dbReference>
<comment type="similarity">
    <text evidence="6">Belongs to the purine/pyrimidine phosphoribosyltransferase family. PyrE subfamily.</text>
</comment>
<dbReference type="CDD" id="cd06223">
    <property type="entry name" value="PRTases_typeI"/>
    <property type="match status" value="1"/>
</dbReference>